<gene>
    <name evidence="2" type="ORF">GCM10007301_16540</name>
</gene>
<protein>
    <recommendedName>
        <fullName evidence="1">Endoribonuclease L-PSP/chorismate mutase-like domain-containing protein</fullName>
    </recommendedName>
</protein>
<dbReference type="PANTHER" id="PTHR43760">
    <property type="entry name" value="ENDORIBONUCLEASE-RELATED"/>
    <property type="match status" value="1"/>
</dbReference>
<dbReference type="AlphaFoldDB" id="A0A917BU65"/>
<name>A0A917BU65_9HYPH</name>
<proteinExistence type="predicted"/>
<dbReference type="CDD" id="cd02199">
    <property type="entry name" value="YjgF_YER057c_UK114_like_1"/>
    <property type="match status" value="1"/>
</dbReference>
<reference evidence="2" key="1">
    <citation type="journal article" date="2014" name="Int. J. Syst. Evol. Microbiol.">
        <title>Complete genome sequence of Corynebacterium casei LMG S-19264T (=DSM 44701T), isolated from a smear-ripened cheese.</title>
        <authorList>
            <consortium name="US DOE Joint Genome Institute (JGI-PGF)"/>
            <person name="Walter F."/>
            <person name="Albersmeier A."/>
            <person name="Kalinowski J."/>
            <person name="Ruckert C."/>
        </authorList>
    </citation>
    <scope>NUCLEOTIDE SEQUENCE</scope>
    <source>
        <strain evidence="2">CCM 7897</strain>
    </source>
</reference>
<sequence length="163" mass="17241">MKEYAAMSGRVEKRLAELGIVIPEAGSPRANYVPFVNYNGLVFISGQGPRRDGALVYAGKVGAERTPEEAYEAARICAINLIAHLKVACDGDLDRVQQVVRLAGIVNCVPEFDAHPQVINGASDLICAVFGDAGRHARIATGTSSLPSQMTVEIEGCFGIAPA</sequence>
<evidence type="ECO:0000313" key="2">
    <source>
        <dbReference type="EMBL" id="GGF57533.1"/>
    </source>
</evidence>
<dbReference type="Proteomes" id="UP000606044">
    <property type="component" value="Unassembled WGS sequence"/>
</dbReference>
<dbReference type="InterPro" id="IPR035959">
    <property type="entry name" value="RutC-like_sf"/>
</dbReference>
<feature type="domain" description="Endoribonuclease L-PSP/chorismate mutase-like" evidence="1">
    <location>
        <begin position="12"/>
        <end position="147"/>
    </location>
</feature>
<organism evidence="2 3">
    <name type="scientific">Azorhizobium oxalatiphilum</name>
    <dbReference type="NCBI Taxonomy" id="980631"/>
    <lineage>
        <taxon>Bacteria</taxon>
        <taxon>Pseudomonadati</taxon>
        <taxon>Pseudomonadota</taxon>
        <taxon>Alphaproteobacteria</taxon>
        <taxon>Hyphomicrobiales</taxon>
        <taxon>Xanthobacteraceae</taxon>
        <taxon>Azorhizobium</taxon>
    </lineage>
</organism>
<dbReference type="EMBL" id="BMCT01000001">
    <property type="protein sequence ID" value="GGF57533.1"/>
    <property type="molecule type" value="Genomic_DNA"/>
</dbReference>
<evidence type="ECO:0000313" key="3">
    <source>
        <dbReference type="Proteomes" id="UP000606044"/>
    </source>
</evidence>
<evidence type="ECO:0000259" key="1">
    <source>
        <dbReference type="Pfam" id="PF14588"/>
    </source>
</evidence>
<dbReference type="SUPFAM" id="SSF55298">
    <property type="entry name" value="YjgF-like"/>
    <property type="match status" value="1"/>
</dbReference>
<dbReference type="Pfam" id="PF14588">
    <property type="entry name" value="YjgF_endoribonc"/>
    <property type="match status" value="1"/>
</dbReference>
<dbReference type="Gene3D" id="3.30.1330.40">
    <property type="entry name" value="RutC-like"/>
    <property type="match status" value="1"/>
</dbReference>
<comment type="caution">
    <text evidence="2">The sequence shown here is derived from an EMBL/GenBank/DDBJ whole genome shotgun (WGS) entry which is preliminary data.</text>
</comment>
<accession>A0A917BU65</accession>
<reference evidence="2" key="2">
    <citation type="submission" date="2020-09" db="EMBL/GenBank/DDBJ databases">
        <authorList>
            <person name="Sun Q."/>
            <person name="Sedlacek I."/>
        </authorList>
    </citation>
    <scope>NUCLEOTIDE SEQUENCE</scope>
    <source>
        <strain evidence="2">CCM 7897</strain>
    </source>
</reference>
<keyword evidence="3" id="KW-1185">Reference proteome</keyword>
<dbReference type="PANTHER" id="PTHR43760:SF1">
    <property type="entry name" value="ENDORIBONUCLEASE L-PSP_CHORISMATE MUTASE-LIKE DOMAIN-CONTAINING PROTEIN"/>
    <property type="match status" value="1"/>
</dbReference>
<dbReference type="InterPro" id="IPR013813">
    <property type="entry name" value="Endoribo_LPSP/chorism_mut-like"/>
</dbReference>